<dbReference type="SUPFAM" id="SSF81296">
    <property type="entry name" value="E set domains"/>
    <property type="match status" value="1"/>
</dbReference>
<dbReference type="Pfam" id="PF07703">
    <property type="entry name" value="A2M_BRD"/>
    <property type="match status" value="1"/>
</dbReference>
<protein>
    <recommendedName>
        <fullName evidence="14">Alpha-2-macroglobulin-like</fullName>
    </recommendedName>
</protein>
<dbReference type="Pfam" id="PF07678">
    <property type="entry name" value="TED_complement"/>
    <property type="match status" value="1"/>
</dbReference>
<keyword evidence="6" id="KW-0722">Serine protease inhibitor</keyword>
<keyword evidence="4" id="KW-0646">Protease inhibitor</keyword>
<dbReference type="InterPro" id="IPR011625">
    <property type="entry name" value="A2M_N_BRD"/>
</dbReference>
<keyword evidence="8" id="KW-0325">Glycoprotein</keyword>
<dbReference type="Pfam" id="PF17791">
    <property type="entry name" value="MG3"/>
    <property type="match status" value="1"/>
</dbReference>
<gene>
    <name evidence="12" type="primary">A2M</name>
</gene>
<dbReference type="FunFam" id="1.50.10.20:FF:000001">
    <property type="entry name" value="CD109 isoform 1"/>
    <property type="match status" value="1"/>
</dbReference>
<sequence length="1387" mass="153838">MQPVAYFCPDNCGITYQATLWTKHSNRVAAGLFSIPAVIQAGSEAKLCASLLQPNETLVMTISLIVDEQSKILLQESSDQEFHRCFQFQVMESDEVQNFKVEVRGETFLSTEERKVMIKPYSPMTFIQTDKPIYNPGQTVLCPAKCVLCSMNKQDIHQNRIGQWVNTSSSGNILQLSHPLNSEAPVGSYAIVVWIGVNKIYHNFKVEKYVLPKFEIKMNLTDEISIVQEEYKVEVCATYTYGQPVPGKAEVELCRPLRNDVLISMRFDVETQQGVPDYTAPCHKESIEVCITRSEEKHIALSYVIGKLTFVDTPKIYEHGSIIEGKINVVHFNNTPISDMLVYLLEKKGWSSHHLQNLTTDSHGVASFSLNTTTMPKEDINLIVSNTPEAENTRYRVPYFNRGHHVLSLIQPTAPHSKTSSSLAIQKVEKPLACGEEVSITIQYAIVGETAPKGSVNVIYLALSRGAILHVICSCFAVTEGEVTLKLAVVPEMTPLVQVLVYSILPSEAIIAHSMNFPTEKCFRHKVFVEFSPSKAVPGEETTLQLSAQPGSLCGLSAVDKSVHIMEPGKRLDANKIFDLLPVKETTYIPYELEDPVSCLRVRPRRYVIPYPGGKTDRKNEHFEVFQNLGLKLATNLVIRVPSCLSYKGKEYHHSYGEILGQAGPDAVPGDGFSAAPAPPPIQTVRTFFPETWIWDLVEVGESGTLDIPLTVPDTITTWETEAFCLAPGGFGLAPPVEITVFQPFFLELTLPYSIIRGEHFELKATVFNYLSKCIMVSVTPAPSLDYTLTPLNDVQYSSCLCANGRKTFSWTMAPSVLGDLNVSVSAEAVQSHTACDNEIVNVPERGRIDTVTKSLLVKAEGTEKTDTYNWLLCPTGETLTEEVELQLPKNVVDGSDRISLSVLGDILGRALKNLDGLLQMPYGCGEQNMALLAPNIYILEYLRNTEQLTPAIRDKANTFLTSGYQRQLNYKHFDGAYSTFGQGSGNTWLTAFVLRSFGKAQSFIYIDPAQMKESTSWLESQQGKHGCFFRLGKLFNNRMKGGVTDEVTLTAYITASMLELNMSVSNPVLYGSLSCLKNSTSDLSNTYTTALLAYTFTLAGDMETRAQLLQHLDTVAIRERGHLHWTQTSSETSASLAVEISSYVLLASLSASPLSTTDLGYASHIVRWLVRQQNAYGGFSSTQDTVVALQALALYSTRVFSREGTSTVTVQSPSGGQHLFNVNQNNKLLYQESALQDTEGKYTVEVKGSACASVQVALHYNIPTPTDSTTLSIQVKTEVDCNSNSLRPRVTLNLESQYSGKELTTNMIIVDLKMLSGFAPDPDSLERVRFFVITYFYGLPSLLPLKHTLDIIQELPVQNLKPAVVKIYDYYQPSDQAETEYVFPCK</sequence>
<keyword evidence="7" id="KW-1015">Disulfide bond</keyword>
<dbReference type="Gene3D" id="2.20.130.20">
    <property type="match status" value="1"/>
</dbReference>
<dbReference type="FunFam" id="2.60.40.10:FF:000312">
    <property type="entry name" value="Alpha-2-macroglobulin like 1"/>
    <property type="match status" value="1"/>
</dbReference>
<dbReference type="SMART" id="SM01359">
    <property type="entry name" value="A2M_N_2"/>
    <property type="match status" value="1"/>
</dbReference>
<dbReference type="InterPro" id="IPR014756">
    <property type="entry name" value="Ig_E-set"/>
</dbReference>
<feature type="domain" description="Alpha-2-macroglobulin bait region" evidence="9">
    <location>
        <begin position="423"/>
        <end position="566"/>
    </location>
</feature>
<dbReference type="SMART" id="SM01361">
    <property type="entry name" value="A2M_recep"/>
    <property type="match status" value="1"/>
</dbReference>
<evidence type="ECO:0000259" key="10">
    <source>
        <dbReference type="SMART" id="SM01360"/>
    </source>
</evidence>
<feature type="domain" description="Alpha-macroglobulin receptor-binding" evidence="11">
    <location>
        <begin position="1306"/>
        <end position="1382"/>
    </location>
</feature>
<evidence type="ECO:0000313" key="12">
    <source>
        <dbReference type="Ensembl" id="ENSOTSP00005011665.2"/>
    </source>
</evidence>
<evidence type="ECO:0000256" key="3">
    <source>
        <dbReference type="ARBA" id="ARBA00022525"/>
    </source>
</evidence>
<evidence type="ECO:0000256" key="7">
    <source>
        <dbReference type="ARBA" id="ARBA00023157"/>
    </source>
</evidence>
<comment type="subcellular location">
    <subcellularLocation>
        <location evidence="1">Secreted</location>
    </subcellularLocation>
</comment>
<evidence type="ECO:0000256" key="6">
    <source>
        <dbReference type="ARBA" id="ARBA00022900"/>
    </source>
</evidence>
<reference evidence="12" key="1">
    <citation type="submission" date="2025-08" db="UniProtKB">
        <authorList>
            <consortium name="Ensembl"/>
        </authorList>
    </citation>
    <scope>IDENTIFICATION</scope>
</reference>
<dbReference type="InterPro" id="IPR001599">
    <property type="entry name" value="Macroglobln_a2"/>
</dbReference>
<feature type="domain" description="Alpha-2-macroglobulin" evidence="10">
    <location>
        <begin position="692"/>
        <end position="781"/>
    </location>
</feature>
<organism evidence="12 13">
    <name type="scientific">Oncorhynchus tshawytscha</name>
    <name type="common">Chinook salmon</name>
    <name type="synonym">Salmo tshawytscha</name>
    <dbReference type="NCBI Taxonomy" id="74940"/>
    <lineage>
        <taxon>Eukaryota</taxon>
        <taxon>Metazoa</taxon>
        <taxon>Chordata</taxon>
        <taxon>Craniata</taxon>
        <taxon>Vertebrata</taxon>
        <taxon>Euteleostomi</taxon>
        <taxon>Actinopterygii</taxon>
        <taxon>Neopterygii</taxon>
        <taxon>Teleostei</taxon>
        <taxon>Protacanthopterygii</taxon>
        <taxon>Salmoniformes</taxon>
        <taxon>Salmonidae</taxon>
        <taxon>Salmoninae</taxon>
        <taxon>Oncorhynchus</taxon>
    </lineage>
</organism>
<dbReference type="Pfam" id="PF17789">
    <property type="entry name" value="MG4"/>
    <property type="match status" value="1"/>
</dbReference>
<proteinExistence type="inferred from homology"/>
<accession>A0A8C8CG31</accession>
<dbReference type="GeneTree" id="ENSGT00940000162996"/>
<comment type="similarity">
    <text evidence="2">Belongs to the protease inhibitor I39 (alpha-2-macroglobulin) family.</text>
</comment>
<dbReference type="SMART" id="SM01360">
    <property type="entry name" value="A2M"/>
    <property type="match status" value="1"/>
</dbReference>
<dbReference type="InterPro" id="IPR011626">
    <property type="entry name" value="Alpha-macroglobulin_TED"/>
</dbReference>
<reference evidence="12" key="2">
    <citation type="submission" date="2025-09" db="UniProtKB">
        <authorList>
            <consortium name="Ensembl"/>
        </authorList>
    </citation>
    <scope>IDENTIFICATION</scope>
</reference>
<dbReference type="Gene3D" id="2.60.40.10">
    <property type="entry name" value="Immunoglobulins"/>
    <property type="match status" value="2"/>
</dbReference>
<dbReference type="GO" id="GO:0005615">
    <property type="term" value="C:extracellular space"/>
    <property type="evidence" value="ECO:0007669"/>
    <property type="project" value="InterPro"/>
</dbReference>
<evidence type="ECO:0008006" key="14">
    <source>
        <dbReference type="Google" id="ProtNLM"/>
    </source>
</evidence>
<evidence type="ECO:0000313" key="13">
    <source>
        <dbReference type="Proteomes" id="UP000694402"/>
    </source>
</evidence>
<dbReference type="InterPro" id="IPR050473">
    <property type="entry name" value="A2M/Complement_sys"/>
</dbReference>
<dbReference type="Gene3D" id="2.60.40.1930">
    <property type="match status" value="2"/>
</dbReference>
<evidence type="ECO:0000256" key="8">
    <source>
        <dbReference type="ARBA" id="ARBA00023180"/>
    </source>
</evidence>
<dbReference type="InterPro" id="IPR047565">
    <property type="entry name" value="Alpha-macroglob_thiol-ester_cl"/>
</dbReference>
<dbReference type="Gene3D" id="2.60.120.1540">
    <property type="match status" value="1"/>
</dbReference>
<dbReference type="InterPro" id="IPR009048">
    <property type="entry name" value="A-macroglobulin_rcpt-bd"/>
</dbReference>
<dbReference type="InterPro" id="IPR041813">
    <property type="entry name" value="A2M_TED"/>
</dbReference>
<evidence type="ECO:0000256" key="2">
    <source>
        <dbReference type="ARBA" id="ARBA00010952"/>
    </source>
</evidence>
<evidence type="ECO:0000256" key="5">
    <source>
        <dbReference type="ARBA" id="ARBA00022729"/>
    </source>
</evidence>
<dbReference type="InterPro" id="IPR013783">
    <property type="entry name" value="Ig-like_fold"/>
</dbReference>
<dbReference type="InterPro" id="IPR040839">
    <property type="entry name" value="MG4"/>
</dbReference>
<dbReference type="InterPro" id="IPR019742">
    <property type="entry name" value="MacrogloblnA2_CS"/>
</dbReference>
<dbReference type="Proteomes" id="UP000694402">
    <property type="component" value="Unassembled WGS sequence"/>
</dbReference>
<dbReference type="PANTHER" id="PTHR11412:SF150">
    <property type="entry name" value="ALPHA-2-MACROGLOBULIN-RELATED"/>
    <property type="match status" value="1"/>
</dbReference>
<dbReference type="Ensembl" id="ENSOTST00005012822.2">
    <property type="protein sequence ID" value="ENSOTSP00005011665.2"/>
    <property type="gene ID" value="ENSOTSG00005002660.2"/>
</dbReference>
<dbReference type="InterPro" id="IPR041555">
    <property type="entry name" value="MG3"/>
</dbReference>
<dbReference type="GO" id="GO:0007399">
    <property type="term" value="P:nervous system development"/>
    <property type="evidence" value="ECO:0007669"/>
    <property type="project" value="UniProtKB-ARBA"/>
</dbReference>
<keyword evidence="13" id="KW-1185">Reference proteome</keyword>
<dbReference type="SUPFAM" id="SSF49410">
    <property type="entry name" value="Alpha-macroglobulin receptor domain"/>
    <property type="match status" value="1"/>
</dbReference>
<keyword evidence="5" id="KW-0732">Signal</keyword>
<dbReference type="PANTHER" id="PTHR11412">
    <property type="entry name" value="MACROGLOBULIN / COMPLEMENT"/>
    <property type="match status" value="1"/>
</dbReference>
<evidence type="ECO:0000256" key="4">
    <source>
        <dbReference type="ARBA" id="ARBA00022690"/>
    </source>
</evidence>
<dbReference type="Pfam" id="PF07677">
    <property type="entry name" value="A2M_recep"/>
    <property type="match status" value="1"/>
</dbReference>
<dbReference type="Gene3D" id="2.60.40.690">
    <property type="entry name" value="Alpha-macroglobulin, receptor-binding domain"/>
    <property type="match status" value="1"/>
</dbReference>
<dbReference type="Gene3D" id="1.50.10.20">
    <property type="match status" value="1"/>
</dbReference>
<dbReference type="Gene3D" id="2.60.40.1940">
    <property type="match status" value="1"/>
</dbReference>
<dbReference type="SMART" id="SM01419">
    <property type="entry name" value="Thiol-ester_cl"/>
    <property type="match status" value="1"/>
</dbReference>
<keyword evidence="3" id="KW-0964">Secreted</keyword>
<dbReference type="InterPro" id="IPR008930">
    <property type="entry name" value="Terpenoid_cyclase/PrenylTrfase"/>
</dbReference>
<evidence type="ECO:0000259" key="11">
    <source>
        <dbReference type="SMART" id="SM01361"/>
    </source>
</evidence>
<evidence type="ECO:0000256" key="1">
    <source>
        <dbReference type="ARBA" id="ARBA00004613"/>
    </source>
</evidence>
<dbReference type="Pfam" id="PF00207">
    <property type="entry name" value="A2M"/>
    <property type="match status" value="1"/>
</dbReference>
<dbReference type="GO" id="GO:0004867">
    <property type="term" value="F:serine-type endopeptidase inhibitor activity"/>
    <property type="evidence" value="ECO:0007669"/>
    <property type="project" value="UniProtKB-KW"/>
</dbReference>
<dbReference type="InterPro" id="IPR036595">
    <property type="entry name" value="A-macroglobulin_rcpt-bd_sf"/>
</dbReference>
<name>A0A8C8CG31_ONCTS</name>
<evidence type="ECO:0000259" key="9">
    <source>
        <dbReference type="SMART" id="SM01359"/>
    </source>
</evidence>
<dbReference type="PROSITE" id="PS00477">
    <property type="entry name" value="ALPHA_2_MACROGLOBULIN"/>
    <property type="match status" value="1"/>
</dbReference>
<dbReference type="Gene3D" id="6.20.50.160">
    <property type="match status" value="1"/>
</dbReference>
<dbReference type="CDD" id="cd02897">
    <property type="entry name" value="A2M_2"/>
    <property type="match status" value="1"/>
</dbReference>
<dbReference type="SUPFAM" id="SSF48239">
    <property type="entry name" value="Terpenoid cyclases/Protein prenyltransferases"/>
    <property type="match status" value="1"/>
</dbReference>